<evidence type="ECO:0000313" key="10">
    <source>
        <dbReference type="EnsemblPlants" id="LPERR11G10780.1"/>
    </source>
</evidence>
<dbReference type="GO" id="GO:0090110">
    <property type="term" value="P:COPII-coated vesicle cargo loading"/>
    <property type="evidence" value="ECO:0007669"/>
    <property type="project" value="TreeGrafter"/>
</dbReference>
<dbReference type="Pfam" id="PF04811">
    <property type="entry name" value="Sec23_trunk"/>
    <property type="match status" value="1"/>
</dbReference>
<dbReference type="Gramene" id="LPERR11G10780.1">
    <property type="protein sequence ID" value="LPERR11G10780.1"/>
    <property type="gene ID" value="LPERR11G10780"/>
</dbReference>
<dbReference type="InterPro" id="IPR029006">
    <property type="entry name" value="ADF-H/Gelsolin-like_dom_sf"/>
</dbReference>
<dbReference type="EnsemblPlants" id="LPERR11G10780.1">
    <property type="protein sequence ID" value="LPERR11G10780.1"/>
    <property type="gene ID" value="LPERR11G10780"/>
</dbReference>
<feature type="compositionally biased region" description="Pro residues" evidence="4">
    <location>
        <begin position="8"/>
        <end position="30"/>
    </location>
</feature>
<dbReference type="Gene3D" id="2.60.40.1670">
    <property type="entry name" value="beta-sandwich domain of Sec23/24"/>
    <property type="match status" value="1"/>
</dbReference>
<feature type="compositionally biased region" description="Pro residues" evidence="4">
    <location>
        <begin position="171"/>
        <end position="188"/>
    </location>
</feature>
<accession>A0A0D9XS32</accession>
<feature type="domain" description="Sec23/Sec24 trunk" evidence="7">
    <location>
        <begin position="507"/>
        <end position="747"/>
    </location>
</feature>
<dbReference type="GO" id="GO:0000149">
    <property type="term" value="F:SNARE binding"/>
    <property type="evidence" value="ECO:0007669"/>
    <property type="project" value="TreeGrafter"/>
</dbReference>
<dbReference type="SUPFAM" id="SSF82919">
    <property type="entry name" value="Zn-finger domain of Sec23/24"/>
    <property type="match status" value="1"/>
</dbReference>
<evidence type="ECO:0000256" key="2">
    <source>
        <dbReference type="ARBA" id="ARBA00022448"/>
    </source>
</evidence>
<dbReference type="InterPro" id="IPR041742">
    <property type="entry name" value="Sec24-like_trunk_dom"/>
</dbReference>
<feature type="region of interest" description="Disordered" evidence="4">
    <location>
        <begin position="1"/>
        <end position="249"/>
    </location>
</feature>
<dbReference type="GO" id="GO:0030127">
    <property type="term" value="C:COPII vesicle coat"/>
    <property type="evidence" value="ECO:0007669"/>
    <property type="project" value="InterPro"/>
</dbReference>
<dbReference type="InterPro" id="IPR007123">
    <property type="entry name" value="Gelsolin-like_dom"/>
</dbReference>
<reference evidence="10" key="3">
    <citation type="submission" date="2015-04" db="UniProtKB">
        <authorList>
            <consortium name="EnsemblPlants"/>
        </authorList>
    </citation>
    <scope>IDENTIFICATION</scope>
</reference>
<evidence type="ECO:0000256" key="4">
    <source>
        <dbReference type="SAM" id="MobiDB-lite"/>
    </source>
</evidence>
<dbReference type="Pfam" id="PF04815">
    <property type="entry name" value="Sec23_helical"/>
    <property type="match status" value="1"/>
</dbReference>
<keyword evidence="3" id="KW-0653">Protein transport</keyword>
<dbReference type="PANTHER" id="PTHR13803">
    <property type="entry name" value="SEC24-RELATED PROTEIN"/>
    <property type="match status" value="1"/>
</dbReference>
<feature type="compositionally biased region" description="Pro residues" evidence="4">
    <location>
        <begin position="80"/>
        <end position="96"/>
    </location>
</feature>
<organism evidence="10 11">
    <name type="scientific">Leersia perrieri</name>
    <dbReference type="NCBI Taxonomy" id="77586"/>
    <lineage>
        <taxon>Eukaryota</taxon>
        <taxon>Viridiplantae</taxon>
        <taxon>Streptophyta</taxon>
        <taxon>Embryophyta</taxon>
        <taxon>Tracheophyta</taxon>
        <taxon>Spermatophyta</taxon>
        <taxon>Magnoliopsida</taxon>
        <taxon>Liliopsida</taxon>
        <taxon>Poales</taxon>
        <taxon>Poaceae</taxon>
        <taxon>BOP clade</taxon>
        <taxon>Oryzoideae</taxon>
        <taxon>Oryzeae</taxon>
        <taxon>Oryzinae</taxon>
        <taxon>Leersia</taxon>
    </lineage>
</organism>
<dbReference type="HOGENOM" id="CLU_004589_1_2_1"/>
<evidence type="ECO:0008006" key="12">
    <source>
        <dbReference type="Google" id="ProtNLM"/>
    </source>
</evidence>
<evidence type="ECO:0000259" key="7">
    <source>
        <dbReference type="Pfam" id="PF04811"/>
    </source>
</evidence>
<dbReference type="Gene3D" id="3.40.20.10">
    <property type="entry name" value="Severin"/>
    <property type="match status" value="1"/>
</dbReference>
<dbReference type="Pfam" id="PF08033">
    <property type="entry name" value="Sec23_BS"/>
    <property type="match status" value="1"/>
</dbReference>
<name>A0A0D9XS32_9ORYZ</name>
<evidence type="ECO:0000256" key="1">
    <source>
        <dbReference type="ARBA" id="ARBA00008334"/>
    </source>
</evidence>
<feature type="compositionally biased region" description="Low complexity" evidence="4">
    <location>
        <begin position="147"/>
        <end position="170"/>
    </location>
</feature>
<dbReference type="GO" id="GO:0070971">
    <property type="term" value="C:endoplasmic reticulum exit site"/>
    <property type="evidence" value="ECO:0007669"/>
    <property type="project" value="TreeGrafter"/>
</dbReference>
<feature type="region of interest" description="Disordered" evidence="4">
    <location>
        <begin position="323"/>
        <end position="342"/>
    </location>
</feature>
<feature type="domain" description="Sec23/Sec24 beta-sandwich" evidence="9">
    <location>
        <begin position="752"/>
        <end position="836"/>
    </location>
</feature>
<dbReference type="SUPFAM" id="SSF81995">
    <property type="entry name" value="beta-sandwich domain of Sec23/24"/>
    <property type="match status" value="1"/>
</dbReference>
<evidence type="ECO:0000313" key="11">
    <source>
        <dbReference type="Proteomes" id="UP000032180"/>
    </source>
</evidence>
<dbReference type="InterPro" id="IPR036174">
    <property type="entry name" value="Znf_Sec23_Sec24_sf"/>
</dbReference>
<feature type="domain" description="Zinc finger Sec23/Sec24-type" evidence="6">
    <location>
        <begin position="432"/>
        <end position="470"/>
    </location>
</feature>
<evidence type="ECO:0000256" key="3">
    <source>
        <dbReference type="ARBA" id="ARBA00022927"/>
    </source>
</evidence>
<dbReference type="InterPro" id="IPR036175">
    <property type="entry name" value="Sec23/24_helical_dom_sf"/>
</dbReference>
<dbReference type="InterPro" id="IPR012990">
    <property type="entry name" value="Beta-sandwich_Sec23_24"/>
</dbReference>
<feature type="compositionally biased region" description="Pro residues" evidence="4">
    <location>
        <begin position="125"/>
        <end position="144"/>
    </location>
</feature>
<dbReference type="Pfam" id="PF00626">
    <property type="entry name" value="Gelsolin"/>
    <property type="match status" value="1"/>
</dbReference>
<dbReference type="InterPro" id="IPR036465">
    <property type="entry name" value="vWFA_dom_sf"/>
</dbReference>
<sequence>MSSSPPQQSRPPPPFAAAPPQNPTPAPAFPPSSAFSNLQISRGPAPPPGAPRSGLTPQAAPPAGFPSRPSSGMGIAAPPAVRPFPGSPPAPVPPFPRAQAASPPFGVPPAVAAAPAVAMQQPRPFGGPPPGIGGPPGAAPPFGGPPGSAAAAPFGGAPAPMSQPQQQPPQFGAPPPVAMMSQPPPQFGVPPGVGAQPAAPPQFGRPALSGPPAAAGIGSSQAMPPSFGSQQQQAPPTFGGPAPPQFGRPGAQPPFGAAQAAPMSQQAPFMGPLRGNAPAFGNAPWQTQGAGSGAMQPPMRMPGMPPNTLGQGMPPTTPTMPYSPHAGTQVSTPSKIDPNQIPRPMAETSVIIFETRQGGQAAIPPAASSEFIVKDTGNCSPRLMRCSVNQIPCTADLLTTSGMPLSLMVQPFSLPHPSEEPIQLVDFGDMGPIRCSRCKAYINPFMRFVDQGRHFICNLCGHSNDTPREYICNLGPDGRRRDADDRPELCRGTVEFVASKEFLVRDPMPAVYFFLIDVSMNAVQTGATAAACSAISQAISDLPEGPRTMVGIATYDSAIHFYSLKRAQQQPLMLIVPDVQDVYTPLQKDLILPVSECRENLEQLLESIPTMFENNRVADSAFGAATKAGFLAMKSTGGKLLVFQSVLPSLGVGSLSAREAEGRANISTSDKEPHKLLQPVDKTLKTMALEFAEYQVCVDVFLTTQSYVDIASISVVPNTTGGRVYYYYPFSARSDPAKLFNDLRWNISRPQGFEAVMRVRCSQGLQVQDYFGNFCKRVPTDIDLPSIDSDKTIMVTFKHDDKLQENSECGFQCALLYTNVYGQRRIRVMNLSLPCTNMLSNLFRYADLETQFACFLKQAGNGIPTSTLLHIREEVTNTCINILQSYRKYCASVTSSGQLILPEALKLLPLYTLALIKSVGLRNEGRLDDRSYWISLVSSISVSLAVPMVFPRLIPIHDLTSRGDDDSLIPSPLMLNSENTHEDGVYLLENGEDGLIYVGNVVDPTILQQMFGVSSLAALPSQVVLEQFDNELSRKVNEVINEIRRQRCSYLRLRICRRGEPSGDIFRSYLVEDKAPGGPSYVEFLVHVHRQIQSKLT</sequence>
<keyword evidence="11" id="KW-1185">Reference proteome</keyword>
<dbReference type="SUPFAM" id="SSF53300">
    <property type="entry name" value="vWA-like"/>
    <property type="match status" value="1"/>
</dbReference>
<evidence type="ECO:0000259" key="6">
    <source>
        <dbReference type="Pfam" id="PF04810"/>
    </source>
</evidence>
<dbReference type="InterPro" id="IPR006896">
    <property type="entry name" value="Sec23/24_trunk_dom"/>
</dbReference>
<dbReference type="SUPFAM" id="SSF81811">
    <property type="entry name" value="Helical domain of Sec23/24"/>
    <property type="match status" value="1"/>
</dbReference>
<feature type="domain" description="Sec23/Sec24 helical" evidence="8">
    <location>
        <begin position="847"/>
        <end position="945"/>
    </location>
</feature>
<dbReference type="GO" id="GO:0008270">
    <property type="term" value="F:zinc ion binding"/>
    <property type="evidence" value="ECO:0007669"/>
    <property type="project" value="InterPro"/>
</dbReference>
<protein>
    <recommendedName>
        <fullName evidence="12">Protein transport protein Sec24-like CEF</fullName>
    </recommendedName>
</protein>
<dbReference type="AlphaFoldDB" id="A0A0D9XS32"/>
<dbReference type="GO" id="GO:0006886">
    <property type="term" value="P:intracellular protein transport"/>
    <property type="evidence" value="ECO:0007669"/>
    <property type="project" value="InterPro"/>
</dbReference>
<dbReference type="PANTHER" id="PTHR13803:SF33">
    <property type="entry name" value="OS11G0482100 PROTEIN"/>
    <property type="match status" value="1"/>
</dbReference>
<dbReference type="InterPro" id="IPR036180">
    <property type="entry name" value="Gelsolin-like_dom_sf"/>
</dbReference>
<dbReference type="Gene3D" id="3.40.50.410">
    <property type="entry name" value="von Willebrand factor, type A domain"/>
    <property type="match status" value="1"/>
</dbReference>
<dbReference type="Pfam" id="PF04810">
    <property type="entry name" value="zf-Sec23_Sec24"/>
    <property type="match status" value="1"/>
</dbReference>
<comment type="similarity">
    <text evidence="1">Belongs to the SEC23/SEC24 family. SEC24 subfamily.</text>
</comment>
<feature type="compositionally biased region" description="Low complexity" evidence="4">
    <location>
        <begin position="189"/>
        <end position="207"/>
    </location>
</feature>
<evidence type="ECO:0000259" key="5">
    <source>
        <dbReference type="Pfam" id="PF00626"/>
    </source>
</evidence>
<feature type="compositionally biased region" description="Low complexity" evidence="4">
    <location>
        <begin position="97"/>
        <end position="118"/>
    </location>
</feature>
<dbReference type="eggNOG" id="KOG1984">
    <property type="taxonomic scope" value="Eukaryota"/>
</dbReference>
<feature type="compositionally biased region" description="Polar residues" evidence="4">
    <location>
        <begin position="218"/>
        <end position="235"/>
    </location>
</feature>
<proteinExistence type="inferred from homology"/>
<dbReference type="Proteomes" id="UP000032180">
    <property type="component" value="Chromosome 11"/>
</dbReference>
<dbReference type="InterPro" id="IPR006900">
    <property type="entry name" value="Sec23/24_helical_dom"/>
</dbReference>
<dbReference type="Gene3D" id="2.30.30.380">
    <property type="entry name" value="Zn-finger domain of Sec23/24"/>
    <property type="match status" value="1"/>
</dbReference>
<dbReference type="SUPFAM" id="SSF82754">
    <property type="entry name" value="C-terminal, gelsolin-like domain of Sec23/24"/>
    <property type="match status" value="1"/>
</dbReference>
<dbReference type="InterPro" id="IPR050550">
    <property type="entry name" value="SEC23_SEC24_subfamily"/>
</dbReference>
<evidence type="ECO:0000259" key="8">
    <source>
        <dbReference type="Pfam" id="PF04815"/>
    </source>
</evidence>
<feature type="domain" description="Gelsolin-like" evidence="5">
    <location>
        <begin position="970"/>
        <end position="1035"/>
    </location>
</feature>
<dbReference type="CDD" id="cd01479">
    <property type="entry name" value="Sec24-like"/>
    <property type="match status" value="1"/>
</dbReference>
<dbReference type="STRING" id="77586.A0A0D9XS32"/>
<evidence type="ECO:0000259" key="9">
    <source>
        <dbReference type="Pfam" id="PF08033"/>
    </source>
</evidence>
<dbReference type="Gene3D" id="1.20.120.730">
    <property type="entry name" value="Sec23/Sec24 helical domain"/>
    <property type="match status" value="1"/>
</dbReference>
<reference evidence="10 11" key="1">
    <citation type="submission" date="2012-08" db="EMBL/GenBank/DDBJ databases">
        <title>Oryza genome evolution.</title>
        <authorList>
            <person name="Wing R.A."/>
        </authorList>
    </citation>
    <scope>NUCLEOTIDE SEQUENCE</scope>
</reference>
<reference evidence="11" key="2">
    <citation type="submission" date="2013-12" db="EMBL/GenBank/DDBJ databases">
        <authorList>
            <person name="Yu Y."/>
            <person name="Lee S."/>
            <person name="de Baynast K."/>
            <person name="Wissotski M."/>
            <person name="Liu L."/>
            <person name="Talag J."/>
            <person name="Goicoechea J."/>
            <person name="Angelova A."/>
            <person name="Jetty R."/>
            <person name="Kudrna D."/>
            <person name="Golser W."/>
            <person name="Rivera L."/>
            <person name="Zhang J."/>
            <person name="Wing R."/>
        </authorList>
    </citation>
    <scope>NUCLEOTIDE SEQUENCE</scope>
</reference>
<keyword evidence="2" id="KW-0813">Transport</keyword>
<dbReference type="InterPro" id="IPR006895">
    <property type="entry name" value="Znf_Sec23_Sec24"/>
</dbReference>